<dbReference type="Proteomes" id="UP000815677">
    <property type="component" value="Unassembled WGS sequence"/>
</dbReference>
<protein>
    <recommendedName>
        <fullName evidence="3">Reverse transcriptase zinc-binding domain-containing protein</fullName>
    </recommendedName>
</protein>
<evidence type="ECO:0000313" key="2">
    <source>
        <dbReference type="Proteomes" id="UP000815677"/>
    </source>
</evidence>
<gene>
    <name evidence="1" type="ORF">MCHLO_03462</name>
</gene>
<organism evidence="1 2">
    <name type="scientific">Mycena chlorophos</name>
    <name type="common">Agaric fungus</name>
    <name type="synonym">Agaricus chlorophos</name>
    <dbReference type="NCBI Taxonomy" id="658473"/>
    <lineage>
        <taxon>Eukaryota</taxon>
        <taxon>Fungi</taxon>
        <taxon>Dikarya</taxon>
        <taxon>Basidiomycota</taxon>
        <taxon>Agaricomycotina</taxon>
        <taxon>Agaricomycetes</taxon>
        <taxon>Agaricomycetidae</taxon>
        <taxon>Agaricales</taxon>
        <taxon>Marasmiineae</taxon>
        <taxon>Mycenaceae</taxon>
        <taxon>Mycena</taxon>
    </lineage>
</organism>
<reference evidence="1" key="1">
    <citation type="submission" date="2014-09" db="EMBL/GenBank/DDBJ databases">
        <title>Genome sequence of the luminous mushroom Mycena chlorophos for searching fungal bioluminescence genes.</title>
        <authorList>
            <person name="Tanaka Y."/>
            <person name="Kasuga D."/>
            <person name="Oba Y."/>
            <person name="Hase S."/>
            <person name="Sato K."/>
            <person name="Oba Y."/>
            <person name="Sakakibara Y."/>
        </authorList>
    </citation>
    <scope>NUCLEOTIDE SEQUENCE</scope>
</reference>
<sequence length="389" mass="44198">MWAQKPHTAEAAGSLLAIRNAPCEQDLTIVCRTPHVRDKHLSRWENEGWVGVKDRDVLRCLAAEMKTRTGQTLFLVDERGDMQELKQANARANNACDTSQAGTIPVPILPGYELPGVKLANIRQRIVYHAIREWKNAERKKRESMEERVADITADVLHDYDRAVDPENIWLSAHTKDIALNTRNFIWRMMHDSFRLGRKWEDIPRCEDFGVCELCGAEETIQHILLECKHPGQEQVWAEAKALWAKTGLPWRATTLGGILACGLATFPNRNGKLNVAKQWLFRILVSEAAGLIWKIRCERVMEPENPIPDPEAVRNRFFAVINVQLDIDRVLAKRSPKEALASLDPGLVLETWTAVVTCGADVLPKNWLREPRVLVGTTRHNRPNGQNR</sequence>
<dbReference type="EMBL" id="DF841963">
    <property type="protein sequence ID" value="GAT45911.1"/>
    <property type="molecule type" value="Genomic_DNA"/>
</dbReference>
<evidence type="ECO:0008006" key="3">
    <source>
        <dbReference type="Google" id="ProtNLM"/>
    </source>
</evidence>
<keyword evidence="2" id="KW-1185">Reference proteome</keyword>
<evidence type="ECO:0000313" key="1">
    <source>
        <dbReference type="EMBL" id="GAT45911.1"/>
    </source>
</evidence>
<name>A0ABQ0L7T6_MYCCL</name>
<proteinExistence type="predicted"/>
<accession>A0ABQ0L7T6</accession>